<keyword evidence="4 5" id="KW-0472">Membrane</keyword>
<keyword evidence="3 5" id="KW-1133">Transmembrane helix</keyword>
<comment type="subcellular location">
    <subcellularLocation>
        <location evidence="1">Endomembrane system</location>
        <topology evidence="1">Multi-pass membrane protein</topology>
    </subcellularLocation>
</comment>
<dbReference type="InterPro" id="IPR003807">
    <property type="entry name" value="DUF202"/>
</dbReference>
<evidence type="ECO:0000313" key="8">
    <source>
        <dbReference type="Proteomes" id="UP000315167"/>
    </source>
</evidence>
<feature type="transmembrane region" description="Helical" evidence="5">
    <location>
        <begin position="89"/>
        <end position="110"/>
    </location>
</feature>
<feature type="domain" description="DUF202" evidence="6">
    <location>
        <begin position="2"/>
        <end position="64"/>
    </location>
</feature>
<evidence type="ECO:0000256" key="5">
    <source>
        <dbReference type="SAM" id="Phobius"/>
    </source>
</evidence>
<proteinExistence type="predicted"/>
<evidence type="ECO:0000259" key="6">
    <source>
        <dbReference type="Pfam" id="PF02656"/>
    </source>
</evidence>
<keyword evidence="8" id="KW-1185">Reference proteome</keyword>
<accession>A0A562L897</accession>
<comment type="caution">
    <text evidence="7">The sequence shown here is derived from an EMBL/GenBank/DDBJ whole genome shotgun (WGS) entry which is preliminary data.</text>
</comment>
<keyword evidence="2 5" id="KW-0812">Transmembrane</keyword>
<evidence type="ECO:0000256" key="1">
    <source>
        <dbReference type="ARBA" id="ARBA00004127"/>
    </source>
</evidence>
<evidence type="ECO:0000256" key="4">
    <source>
        <dbReference type="ARBA" id="ARBA00023136"/>
    </source>
</evidence>
<organism evidence="7 8">
    <name type="scientific">Luteimonas cucumeris</name>
    <dbReference type="NCBI Taxonomy" id="985012"/>
    <lineage>
        <taxon>Bacteria</taxon>
        <taxon>Pseudomonadati</taxon>
        <taxon>Pseudomonadota</taxon>
        <taxon>Gammaproteobacteria</taxon>
        <taxon>Lysobacterales</taxon>
        <taxon>Lysobacteraceae</taxon>
        <taxon>Luteimonas</taxon>
    </lineage>
</organism>
<evidence type="ECO:0000256" key="3">
    <source>
        <dbReference type="ARBA" id="ARBA00022989"/>
    </source>
</evidence>
<dbReference type="Pfam" id="PF02656">
    <property type="entry name" value="DUF202"/>
    <property type="match status" value="1"/>
</dbReference>
<sequence>MSVIRTSLSLIGFGFTIFQVFSSVQSLSEVSIGANAPRNFGTALVALGIGMLFVGIAYHIQFMRALRADREEGIVSSQIRGLSPYPVSMTLMVACALLLVGILAICSMVFGVHPFG</sequence>
<evidence type="ECO:0000256" key="2">
    <source>
        <dbReference type="ARBA" id="ARBA00022692"/>
    </source>
</evidence>
<reference evidence="7 8" key="1">
    <citation type="journal article" date="2015" name="Stand. Genomic Sci.">
        <title>Genomic Encyclopedia of Bacterial and Archaeal Type Strains, Phase III: the genomes of soil and plant-associated and newly described type strains.</title>
        <authorList>
            <person name="Whitman W.B."/>
            <person name="Woyke T."/>
            <person name="Klenk H.P."/>
            <person name="Zhou Y."/>
            <person name="Lilburn T.G."/>
            <person name="Beck B.J."/>
            <person name="De Vos P."/>
            <person name="Vandamme P."/>
            <person name="Eisen J.A."/>
            <person name="Garrity G."/>
            <person name="Hugenholtz P."/>
            <person name="Kyrpides N.C."/>
        </authorList>
    </citation>
    <scope>NUCLEOTIDE SEQUENCE [LARGE SCALE GENOMIC DNA]</scope>
    <source>
        <strain evidence="7 8">CGMCC 1.10821</strain>
    </source>
</reference>
<dbReference type="Proteomes" id="UP000315167">
    <property type="component" value="Unassembled WGS sequence"/>
</dbReference>
<gene>
    <name evidence="7" type="ORF">IP90_01654</name>
</gene>
<name>A0A562L897_9GAMM</name>
<dbReference type="EMBL" id="VLKN01000003">
    <property type="protein sequence ID" value="TWI03838.1"/>
    <property type="molecule type" value="Genomic_DNA"/>
</dbReference>
<protein>
    <submittedName>
        <fullName evidence="7">Putative membrane protein</fullName>
    </submittedName>
</protein>
<feature type="transmembrane region" description="Helical" evidence="5">
    <location>
        <begin position="42"/>
        <end position="60"/>
    </location>
</feature>
<dbReference type="AlphaFoldDB" id="A0A562L897"/>
<evidence type="ECO:0000313" key="7">
    <source>
        <dbReference type="EMBL" id="TWI03838.1"/>
    </source>
</evidence>
<dbReference type="GO" id="GO:0012505">
    <property type="term" value="C:endomembrane system"/>
    <property type="evidence" value="ECO:0007669"/>
    <property type="project" value="UniProtKB-SubCell"/>
</dbReference>